<dbReference type="PROSITE" id="PS50110">
    <property type="entry name" value="RESPONSE_REGULATORY"/>
    <property type="match status" value="1"/>
</dbReference>
<protein>
    <recommendedName>
        <fullName evidence="2">Response regulatory domain-containing protein</fullName>
    </recommendedName>
</protein>
<feature type="modified residue" description="4-aspartylphosphate" evidence="1">
    <location>
        <position position="55"/>
    </location>
</feature>
<dbReference type="RefSeq" id="WP_358356792.1">
    <property type="nucleotide sequence ID" value="NZ_JBEZFP010000061.1"/>
</dbReference>
<dbReference type="Gene3D" id="3.40.50.2300">
    <property type="match status" value="1"/>
</dbReference>
<dbReference type="Proteomes" id="UP001551482">
    <property type="component" value="Unassembled WGS sequence"/>
</dbReference>
<feature type="domain" description="Response regulatory" evidence="2">
    <location>
        <begin position="3"/>
        <end position="83"/>
    </location>
</feature>
<gene>
    <name evidence="3" type="ORF">AB0C36_22900</name>
</gene>
<keyword evidence="1" id="KW-0597">Phosphoprotein</keyword>
<evidence type="ECO:0000259" key="2">
    <source>
        <dbReference type="PROSITE" id="PS50110"/>
    </source>
</evidence>
<comment type="caution">
    <text evidence="3">The sequence shown here is derived from an EMBL/GenBank/DDBJ whole genome shotgun (WGS) entry which is preliminary data.</text>
</comment>
<keyword evidence="4" id="KW-1185">Reference proteome</keyword>
<organism evidence="3 4">
    <name type="scientific">Streptodolium elevatio</name>
    <dbReference type="NCBI Taxonomy" id="3157996"/>
    <lineage>
        <taxon>Bacteria</taxon>
        <taxon>Bacillati</taxon>
        <taxon>Actinomycetota</taxon>
        <taxon>Actinomycetes</taxon>
        <taxon>Kitasatosporales</taxon>
        <taxon>Streptomycetaceae</taxon>
        <taxon>Streptodolium</taxon>
    </lineage>
</organism>
<dbReference type="InterPro" id="IPR001789">
    <property type="entry name" value="Sig_transdc_resp-reg_receiver"/>
</dbReference>
<name>A0ABV3DKQ8_9ACTN</name>
<evidence type="ECO:0000313" key="3">
    <source>
        <dbReference type="EMBL" id="MEU8136345.1"/>
    </source>
</evidence>
<proteinExistence type="predicted"/>
<reference evidence="3 4" key="1">
    <citation type="submission" date="2024-06" db="EMBL/GenBank/DDBJ databases">
        <title>The Natural Products Discovery Center: Release of the First 8490 Sequenced Strains for Exploring Actinobacteria Biosynthetic Diversity.</title>
        <authorList>
            <person name="Kalkreuter E."/>
            <person name="Kautsar S.A."/>
            <person name="Yang D."/>
            <person name="Bader C.D."/>
            <person name="Teijaro C.N."/>
            <person name="Fluegel L."/>
            <person name="Davis C.M."/>
            <person name="Simpson J.R."/>
            <person name="Lauterbach L."/>
            <person name="Steele A.D."/>
            <person name="Gui C."/>
            <person name="Meng S."/>
            <person name="Li G."/>
            <person name="Viehrig K."/>
            <person name="Ye F."/>
            <person name="Su P."/>
            <person name="Kiefer A.F."/>
            <person name="Nichols A."/>
            <person name="Cepeda A.J."/>
            <person name="Yan W."/>
            <person name="Fan B."/>
            <person name="Jiang Y."/>
            <person name="Adhikari A."/>
            <person name="Zheng C.-J."/>
            <person name="Schuster L."/>
            <person name="Cowan T.M."/>
            <person name="Smanski M.J."/>
            <person name="Chevrette M.G."/>
            <person name="De Carvalho L.P.S."/>
            <person name="Shen B."/>
        </authorList>
    </citation>
    <scope>NUCLEOTIDE SEQUENCE [LARGE SCALE GENOMIC DNA]</scope>
    <source>
        <strain evidence="3 4">NPDC048946</strain>
    </source>
</reference>
<evidence type="ECO:0000313" key="4">
    <source>
        <dbReference type="Proteomes" id="UP001551482"/>
    </source>
</evidence>
<dbReference type="SUPFAM" id="SSF52172">
    <property type="entry name" value="CheY-like"/>
    <property type="match status" value="1"/>
</dbReference>
<dbReference type="EMBL" id="JBEZFP010000061">
    <property type="protein sequence ID" value="MEU8136345.1"/>
    <property type="molecule type" value="Genomic_DNA"/>
</dbReference>
<accession>A0ABV3DKQ8</accession>
<sequence>MAHTRCIDDDADAMPLEEALLGGRGARRSTGPDGVAALKWLRDPALPRPDLIVLDWNMPRMDRREFLKLAKPTKTSRPFPLWC</sequence>
<evidence type="ECO:0000256" key="1">
    <source>
        <dbReference type="PROSITE-ProRule" id="PRU00169"/>
    </source>
</evidence>
<dbReference type="InterPro" id="IPR011006">
    <property type="entry name" value="CheY-like_superfamily"/>
</dbReference>